<dbReference type="OrthoDB" id="894286at2"/>
<reference evidence="1 2" key="1">
    <citation type="submission" date="2016-11" db="EMBL/GenBank/DDBJ databases">
        <authorList>
            <person name="Jaros S."/>
            <person name="Januszkiewicz K."/>
            <person name="Wedrychowicz H."/>
        </authorList>
    </citation>
    <scope>NUCLEOTIDE SEQUENCE [LARGE SCALE GENOMIC DNA]</scope>
    <source>
        <strain evidence="1 2">DSM 22153</strain>
    </source>
</reference>
<name>A0A1M7AIS8_9HYPH</name>
<keyword evidence="2" id="KW-1185">Reference proteome</keyword>
<protein>
    <submittedName>
        <fullName evidence="1">Uncharacterized protein</fullName>
    </submittedName>
</protein>
<dbReference type="STRING" id="735517.SAMN05444272_0557"/>
<evidence type="ECO:0000313" key="1">
    <source>
        <dbReference type="EMBL" id="SHL42545.1"/>
    </source>
</evidence>
<proteinExistence type="predicted"/>
<dbReference type="RefSeq" id="WP_073010743.1">
    <property type="nucleotide sequence ID" value="NZ_FRBW01000001.1"/>
</dbReference>
<gene>
    <name evidence="1" type="ORF">SAMN05444272_0557</name>
</gene>
<evidence type="ECO:0000313" key="2">
    <source>
        <dbReference type="Proteomes" id="UP000186002"/>
    </source>
</evidence>
<organism evidence="1 2">
    <name type="scientific">Roseibium suaedae</name>
    <dbReference type="NCBI Taxonomy" id="735517"/>
    <lineage>
        <taxon>Bacteria</taxon>
        <taxon>Pseudomonadati</taxon>
        <taxon>Pseudomonadota</taxon>
        <taxon>Alphaproteobacteria</taxon>
        <taxon>Hyphomicrobiales</taxon>
        <taxon>Stappiaceae</taxon>
        <taxon>Roseibium</taxon>
    </lineage>
</organism>
<dbReference type="EMBL" id="FRBW01000001">
    <property type="protein sequence ID" value="SHL42545.1"/>
    <property type="molecule type" value="Genomic_DNA"/>
</dbReference>
<dbReference type="AlphaFoldDB" id="A0A1M7AIS8"/>
<accession>A0A1M7AIS8</accession>
<dbReference type="Proteomes" id="UP000186002">
    <property type="component" value="Unassembled WGS sequence"/>
</dbReference>
<sequence length="216" mass="23875">MKQPLQNRVLPTGEIAAIPQRGLLMGNRGGRMHDPQTQKLTRKSHVSRRWICCTLEFRSRQRTVMGEGYTELFFLDEVTALTAGHRPCFECRRADALAYQAAFSAGNHLQEPAGADQMDKLLHADRLTGQSQKRTRLKAGALPEAVMAMINGRPHARHAGGWLLWTETGYELPLSGQLPFGNEEIDVLTPLATVQALSAGFSPIWHPSATLGLQNP</sequence>